<dbReference type="Gene3D" id="3.40.50.1110">
    <property type="entry name" value="SGNH hydrolase"/>
    <property type="match status" value="1"/>
</dbReference>
<dbReference type="STRING" id="477680.SAMN05421788_10888"/>
<evidence type="ECO:0000256" key="1">
    <source>
        <dbReference type="ARBA" id="ARBA00022801"/>
    </source>
</evidence>
<dbReference type="GO" id="GO:0001681">
    <property type="term" value="F:sialate O-acetylesterase activity"/>
    <property type="evidence" value="ECO:0007669"/>
    <property type="project" value="InterPro"/>
</dbReference>
<protein>
    <submittedName>
        <fullName evidence="3">Sialate O-acetylesterase</fullName>
    </submittedName>
</protein>
<evidence type="ECO:0000259" key="2">
    <source>
        <dbReference type="Pfam" id="PF03629"/>
    </source>
</evidence>
<dbReference type="GO" id="GO:0005975">
    <property type="term" value="P:carbohydrate metabolic process"/>
    <property type="evidence" value="ECO:0007669"/>
    <property type="project" value="TreeGrafter"/>
</dbReference>
<dbReference type="OrthoDB" id="9816001at2"/>
<dbReference type="SUPFAM" id="SSF52266">
    <property type="entry name" value="SGNH hydrolase"/>
    <property type="match status" value="1"/>
</dbReference>
<keyword evidence="1" id="KW-0378">Hydrolase</keyword>
<keyword evidence="4" id="KW-1185">Reference proteome</keyword>
<dbReference type="EMBL" id="FTOR01000008">
    <property type="protein sequence ID" value="SIT28675.1"/>
    <property type="molecule type" value="Genomic_DNA"/>
</dbReference>
<feature type="domain" description="Sialate O-acetylesterase" evidence="2">
    <location>
        <begin position="104"/>
        <end position="353"/>
    </location>
</feature>
<accession>A0A173ME58</accession>
<organism evidence="3 4">
    <name type="scientific">Filimonas lacunae</name>
    <dbReference type="NCBI Taxonomy" id="477680"/>
    <lineage>
        <taxon>Bacteria</taxon>
        <taxon>Pseudomonadati</taxon>
        <taxon>Bacteroidota</taxon>
        <taxon>Chitinophagia</taxon>
        <taxon>Chitinophagales</taxon>
        <taxon>Chitinophagaceae</taxon>
        <taxon>Filimonas</taxon>
    </lineage>
</organism>
<reference evidence="4" key="1">
    <citation type="submission" date="2017-01" db="EMBL/GenBank/DDBJ databases">
        <authorList>
            <person name="Varghese N."/>
            <person name="Submissions S."/>
        </authorList>
    </citation>
    <scope>NUCLEOTIDE SEQUENCE [LARGE SCALE GENOMIC DNA]</scope>
    <source>
        <strain evidence="4">DSM 21054</strain>
    </source>
</reference>
<dbReference type="KEGG" id="fln:FLA_1781"/>
<dbReference type="InterPro" id="IPR036514">
    <property type="entry name" value="SGNH_hydro_sf"/>
</dbReference>
<dbReference type="Pfam" id="PF03629">
    <property type="entry name" value="SASA"/>
    <property type="match status" value="1"/>
</dbReference>
<dbReference type="AlphaFoldDB" id="A0A173ME58"/>
<sequence>MKKVLLVVLAITIARPLMAEVRLPSLISSNMVLQQQSAAHLWGWAGPADKVFVTTSWNHKIDSVVASRDAKWSIAIPTPVAGGPYTITIQSGNTIELQNVMIGEVWVCSGQSNMEMNAGWGPNALPEMTAELPGSANSKIRLFQSPRTAAAYPQDNITGSWKECNEASLKSFSAVGYFFGKSLQNKLDVPVGLINVSWGGTSADVWTPAEVIQNDLELSAASRKLTPYAWWPNTPGACYNAMIAPLLQMDIAGVIWYQGEGNTEISSTYNRVFSAMINSWRRGWNKQFPFYYVQIAPFTYGGKDAGAILREQQQATLNLPDVGMVVTTDLVDTITDIHPKQKRAVGNRLAAMAMSQTYHVDMGNCQSPVFSRMETGKGRVVCYFTHADNGLVIKGATVKECYIAGEDRRFVPATVKTEGDHIIVSSTAVAKPVAVRFGYSNAGIGNIFSTEGLPVAPFRTDNWSNAITDK</sequence>
<evidence type="ECO:0000313" key="3">
    <source>
        <dbReference type="EMBL" id="SIT28675.1"/>
    </source>
</evidence>
<name>A0A173ME58_9BACT</name>
<dbReference type="PANTHER" id="PTHR22901:SF0">
    <property type="entry name" value="SIALATE O-ACETYLESTERASE"/>
    <property type="match status" value="1"/>
</dbReference>
<dbReference type="Proteomes" id="UP000186917">
    <property type="component" value="Unassembled WGS sequence"/>
</dbReference>
<proteinExistence type="predicted"/>
<dbReference type="InterPro" id="IPR039329">
    <property type="entry name" value="SIAE"/>
</dbReference>
<evidence type="ECO:0000313" key="4">
    <source>
        <dbReference type="Proteomes" id="UP000186917"/>
    </source>
</evidence>
<gene>
    <name evidence="3" type="ORF">SAMN05421788_10888</name>
</gene>
<dbReference type="InterPro" id="IPR005181">
    <property type="entry name" value="SASA"/>
</dbReference>
<dbReference type="RefSeq" id="WP_084206411.1">
    <property type="nucleotide sequence ID" value="NZ_AP017422.1"/>
</dbReference>
<dbReference type="PANTHER" id="PTHR22901">
    <property type="entry name" value="SIALATE O-ACETYLESTERASE"/>
    <property type="match status" value="1"/>
</dbReference>